<dbReference type="InterPro" id="IPR017587">
    <property type="entry name" value="YqeC"/>
</dbReference>
<reference evidence="2 3" key="1">
    <citation type="journal article" date="2016" name="Stand. Genomic Sci.">
        <title>Complete genome sequence of the Antarctic Halorubrum lacusprofundi type strain ACAM 34.</title>
        <authorList>
            <person name="Anderson I.J."/>
            <person name="DasSarma P."/>
            <person name="Lucas S."/>
            <person name="Copeland A."/>
            <person name="Lapidus A."/>
            <person name="Del Rio T.G."/>
            <person name="Tice H."/>
            <person name="Dalin E."/>
            <person name="Bruce D.C."/>
            <person name="Goodwin L."/>
            <person name="Pitluck S."/>
            <person name="Sims D."/>
            <person name="Brettin T.S."/>
            <person name="Detter J.C."/>
            <person name="Han C.S."/>
            <person name="Larimer F."/>
            <person name="Hauser L."/>
            <person name="Land M."/>
            <person name="Ivanova N."/>
            <person name="Richardson P."/>
            <person name="Cavicchioli R."/>
            <person name="DasSarma S."/>
            <person name="Woese C.R."/>
            <person name="Kyrpides N.C."/>
        </authorList>
    </citation>
    <scope>NUCLEOTIDE SEQUENCE [LARGE SCALE GENOMIC DNA]</scope>
    <source>
        <strain evidence="3">ATCC 49239 / DSM 5036 / JCM 8891 / ACAM 34</strain>
    </source>
</reference>
<accession>B9LNW3</accession>
<organism evidence="2 3">
    <name type="scientific">Halorubrum lacusprofundi (strain ATCC 49239 / DSM 5036 / JCM 8891 / ACAM 34)</name>
    <dbReference type="NCBI Taxonomy" id="416348"/>
    <lineage>
        <taxon>Archaea</taxon>
        <taxon>Methanobacteriati</taxon>
        <taxon>Methanobacteriota</taxon>
        <taxon>Stenosarchaea group</taxon>
        <taxon>Halobacteria</taxon>
        <taxon>Halobacteriales</taxon>
        <taxon>Haloferacaceae</taxon>
        <taxon>Halorubrum</taxon>
    </lineage>
</organism>
<evidence type="ECO:0000256" key="1">
    <source>
        <dbReference type="SAM" id="MobiDB-lite"/>
    </source>
</evidence>
<dbReference type="KEGG" id="hla:Hlac_1463"/>
<evidence type="ECO:0000313" key="2">
    <source>
        <dbReference type="EMBL" id="ACM57051.1"/>
    </source>
</evidence>
<dbReference type="Proteomes" id="UP000000740">
    <property type="component" value="Chromosome 1"/>
</dbReference>
<sequence>MRSDMNDVVDALDAAAGTTCLVGAGGKKTTLYALADRLDRAVLTATVRIPIFDREVAAVRVTEAPVAALDEITAGEGDEPTGDAESRGGAESFPLGLVPERERDDRYRGYDPAVVNEIGAAHDGPVLVKADGARTRLLKAPNEREPQIPASADRVVPVASAGAVGEPLTAETVHRPERVAAITDAAVGDEITPELVGRVLAHEEGGLKGIPGGATAIPLVNAVDDADDEAAAREIARVVHERADVPRVVLARMIEGEIVDVIE</sequence>
<dbReference type="AlphaFoldDB" id="B9LNW3"/>
<keyword evidence="3" id="KW-1185">Reference proteome</keyword>
<dbReference type="Pfam" id="PF19842">
    <property type="entry name" value="YqeC"/>
    <property type="match status" value="1"/>
</dbReference>
<dbReference type="HOGENOM" id="CLU_068045_0_0_2"/>
<gene>
    <name evidence="2" type="ordered locus">Hlac_1463</name>
</gene>
<feature type="region of interest" description="Disordered" evidence="1">
    <location>
        <begin position="72"/>
        <end position="95"/>
    </location>
</feature>
<dbReference type="NCBIfam" id="TIGR03172">
    <property type="entry name" value="selenium cofactor biosynthesis protein YqeC"/>
    <property type="match status" value="1"/>
</dbReference>
<protein>
    <submittedName>
        <fullName evidence="2">Anaerobic dehydrogenase cluster protein</fullName>
    </submittedName>
</protein>
<dbReference type="EMBL" id="CP001365">
    <property type="protein sequence ID" value="ACM57051.1"/>
    <property type="molecule type" value="Genomic_DNA"/>
</dbReference>
<dbReference type="eggNOG" id="arCOG06263">
    <property type="taxonomic scope" value="Archaea"/>
</dbReference>
<evidence type="ECO:0000313" key="3">
    <source>
        <dbReference type="Proteomes" id="UP000000740"/>
    </source>
</evidence>
<name>B9LNW3_HALLT</name>
<proteinExistence type="predicted"/>